<evidence type="ECO:0000256" key="1">
    <source>
        <dbReference type="ARBA" id="ARBA00022553"/>
    </source>
</evidence>
<dbReference type="InterPro" id="IPR032834">
    <property type="entry name" value="NatK-like_C"/>
</dbReference>
<dbReference type="PANTHER" id="PTHR40448:SF1">
    <property type="entry name" value="TWO-COMPONENT SENSOR HISTIDINE KINASE"/>
    <property type="match status" value="1"/>
</dbReference>
<dbReference type="PANTHER" id="PTHR40448">
    <property type="entry name" value="TWO-COMPONENT SENSOR HISTIDINE KINASE"/>
    <property type="match status" value="1"/>
</dbReference>
<evidence type="ECO:0000256" key="3">
    <source>
        <dbReference type="ARBA" id="ARBA00022777"/>
    </source>
</evidence>
<dbReference type="SUPFAM" id="SSF55874">
    <property type="entry name" value="ATPase domain of HSP90 chaperone/DNA topoisomerase II/histidine kinase"/>
    <property type="match status" value="1"/>
</dbReference>
<evidence type="ECO:0000256" key="2">
    <source>
        <dbReference type="ARBA" id="ARBA00022679"/>
    </source>
</evidence>
<reference evidence="7 8" key="1">
    <citation type="submission" date="2011-04" db="EMBL/GenBank/DDBJ databases">
        <title>The Genome Sequence of Clostridium citroniae WAL-19142.</title>
        <authorList>
            <consortium name="The Broad Institute Genome Sequencing Platform"/>
            <person name="Earl A."/>
            <person name="Ward D."/>
            <person name="Feldgarden M."/>
            <person name="Gevers D."/>
            <person name="Warren Y.A."/>
            <person name="Tyrrell K.L."/>
            <person name="Citron D.M."/>
            <person name="Goldstein E.J."/>
            <person name="Daigneault M."/>
            <person name="Allen-Vercoe E."/>
            <person name="Young S.K."/>
            <person name="Zeng Q."/>
            <person name="Gargeya S."/>
            <person name="Fitzgerald M."/>
            <person name="Haas B."/>
            <person name="Abouelleil A."/>
            <person name="Alvarado L."/>
            <person name="Arachchi H.M."/>
            <person name="Berlin A."/>
            <person name="Brown A."/>
            <person name="Chapman S.B."/>
            <person name="Chen Z."/>
            <person name="Dunbar C."/>
            <person name="Freedman E."/>
            <person name="Gearin G."/>
            <person name="Gellesch M."/>
            <person name="Goldberg J."/>
            <person name="Griggs A."/>
            <person name="Gujja S."/>
            <person name="Heilman E.R."/>
            <person name="Heiman D."/>
            <person name="Howarth C."/>
            <person name="Larson L."/>
            <person name="Lui A."/>
            <person name="MacDonald P.J."/>
            <person name="Mehta T."/>
            <person name="Montmayeur A."/>
            <person name="Murphy C."/>
            <person name="Neiman D."/>
            <person name="Pearson M."/>
            <person name="Priest M."/>
            <person name="Roberts A."/>
            <person name="Saif S."/>
            <person name="Shea T."/>
            <person name="Shenoy N."/>
            <person name="Sisk P."/>
            <person name="Stolte C."/>
            <person name="Sykes S."/>
            <person name="White J."/>
            <person name="Yandava C."/>
            <person name="Wortman J."/>
            <person name="Nusbaum C."/>
            <person name="Birren B."/>
        </authorList>
    </citation>
    <scope>NUCLEOTIDE SEQUENCE [LARGE SCALE GENOMIC DNA]</scope>
    <source>
        <strain evidence="7 8">WAL-19142</strain>
    </source>
</reference>
<keyword evidence="4" id="KW-0812">Transmembrane</keyword>
<keyword evidence="4" id="KW-0472">Membrane</keyword>
<sequence>MVSIDIQLVCTILAEILFVILPFIITFRKEWRFSAAKITGILAGYLFFVCLFTFASLRFSRDQIYLPWVCITMTANVLLCRWLSKADWQVVVYTLFLFKNFADIAVFCASLIYASRNLPKGNLHIANAELAYRLLLLFVMVSSAYYLLHCYLLEAVDYTRPLPVWKHLVSIPVLFFIVYHFDTGSVPAQLFLARHPNAAFSVMGWAVCIYAVHYVTLRILSRLAQSYAIKEQYRTTRLLASVQTSQMATLQYNLDQLKKVRHDYRHHLITLKGLLEEEKADQALEYINEYLGSFEALSMVQYCSNVSSNALLNYYIKLAQDQGIDVETSISLPPSLPVPEIDFCTILGNLLSNAVESCMRQTCGPASIAINIGQAGKSMIALSVRNTYTHVICLKDGRFMSSKRDDLGTGTSSVRYLVDRYHGILKFTYEEGIFEASLLLNPLMK</sequence>
<dbReference type="Proteomes" id="UP000037392">
    <property type="component" value="Unassembled WGS sequence"/>
</dbReference>
<dbReference type="GeneID" id="93161358"/>
<feature type="transmembrane region" description="Helical" evidence="4">
    <location>
        <begin position="201"/>
        <end position="220"/>
    </location>
</feature>
<protein>
    <submittedName>
        <fullName evidence="7">Uncharacterized protein</fullName>
    </submittedName>
</protein>
<dbReference type="CDD" id="cd16935">
    <property type="entry name" value="HATPase_AgrC-ComD-like"/>
    <property type="match status" value="1"/>
</dbReference>
<accession>A0A0J9BX80</accession>
<feature type="domain" description="Sensor histidine kinase NatK-like C-terminal" evidence="5">
    <location>
        <begin position="341"/>
        <end position="440"/>
    </location>
</feature>
<keyword evidence="2" id="KW-0808">Transferase</keyword>
<feature type="transmembrane region" description="Helical" evidence="4">
    <location>
        <begin position="164"/>
        <end position="181"/>
    </location>
</feature>
<keyword evidence="1" id="KW-0597">Phosphoprotein</keyword>
<gene>
    <name evidence="7" type="ORF">HMPREF9470_04276</name>
</gene>
<dbReference type="SUPFAM" id="SSF55890">
    <property type="entry name" value="Sporulation response regulatory protein Spo0B"/>
    <property type="match status" value="1"/>
</dbReference>
<dbReference type="RefSeq" id="WP_007863964.1">
    <property type="nucleotide sequence ID" value="NZ_KQ235881.1"/>
</dbReference>
<evidence type="ECO:0000313" key="7">
    <source>
        <dbReference type="EMBL" id="KMW16776.1"/>
    </source>
</evidence>
<dbReference type="Pfam" id="PF14501">
    <property type="entry name" value="HATPase_c_5"/>
    <property type="match status" value="1"/>
</dbReference>
<dbReference type="InterPro" id="IPR016120">
    <property type="entry name" value="Sig_transdc_His_kin_SpoOB"/>
</dbReference>
<keyword evidence="4" id="KW-1133">Transmembrane helix</keyword>
<dbReference type="InterPro" id="IPR036890">
    <property type="entry name" value="HATPase_C_sf"/>
</dbReference>
<feature type="transmembrane region" description="Helical" evidence="4">
    <location>
        <begin position="90"/>
        <end position="114"/>
    </location>
</feature>
<feature type="transmembrane region" description="Helical" evidence="4">
    <location>
        <begin position="134"/>
        <end position="152"/>
    </location>
</feature>
<organism evidence="7 8">
    <name type="scientific">[Clostridium] citroniae WAL-19142</name>
    <dbReference type="NCBI Taxonomy" id="742734"/>
    <lineage>
        <taxon>Bacteria</taxon>
        <taxon>Bacillati</taxon>
        <taxon>Bacillota</taxon>
        <taxon>Clostridia</taxon>
        <taxon>Lachnospirales</taxon>
        <taxon>Lachnospiraceae</taxon>
        <taxon>Enterocloster</taxon>
    </lineage>
</organism>
<dbReference type="Pfam" id="PF14689">
    <property type="entry name" value="SPOB_a"/>
    <property type="match status" value="1"/>
</dbReference>
<dbReference type="GO" id="GO:0000155">
    <property type="term" value="F:phosphorelay sensor kinase activity"/>
    <property type="evidence" value="ECO:0007669"/>
    <property type="project" value="InterPro"/>
</dbReference>
<dbReference type="AlphaFoldDB" id="A0A0J9BX80"/>
<dbReference type="EMBL" id="ADLK01000029">
    <property type="protein sequence ID" value="KMW16776.1"/>
    <property type="molecule type" value="Genomic_DNA"/>
</dbReference>
<dbReference type="Gene3D" id="3.30.565.10">
    <property type="entry name" value="Histidine kinase-like ATPase, C-terminal domain"/>
    <property type="match status" value="1"/>
</dbReference>
<evidence type="ECO:0000256" key="4">
    <source>
        <dbReference type="SAM" id="Phobius"/>
    </source>
</evidence>
<evidence type="ECO:0000259" key="6">
    <source>
        <dbReference type="Pfam" id="PF14689"/>
    </source>
</evidence>
<evidence type="ECO:0000313" key="8">
    <source>
        <dbReference type="Proteomes" id="UP000037392"/>
    </source>
</evidence>
<feature type="transmembrane region" description="Helical" evidence="4">
    <location>
        <begin position="65"/>
        <end position="83"/>
    </location>
</feature>
<dbReference type="PATRIC" id="fig|742734.4.peg.4582"/>
<comment type="caution">
    <text evidence="7">The sequence shown here is derived from an EMBL/GenBank/DDBJ whole genome shotgun (WGS) entry which is preliminary data.</text>
</comment>
<dbReference type="InterPro" id="IPR039506">
    <property type="entry name" value="SPOB_a"/>
</dbReference>
<name>A0A0J9BX80_9FIRM</name>
<feature type="transmembrane region" description="Helical" evidence="4">
    <location>
        <begin position="6"/>
        <end position="27"/>
    </location>
</feature>
<feature type="domain" description="SpoOB alpha-helical" evidence="6">
    <location>
        <begin position="248"/>
        <end position="300"/>
    </location>
</feature>
<keyword evidence="3" id="KW-0418">Kinase</keyword>
<feature type="transmembrane region" description="Helical" evidence="4">
    <location>
        <begin position="39"/>
        <end position="59"/>
    </location>
</feature>
<dbReference type="OrthoDB" id="9156435at2"/>
<dbReference type="GO" id="GO:0042802">
    <property type="term" value="F:identical protein binding"/>
    <property type="evidence" value="ECO:0007669"/>
    <property type="project" value="TreeGrafter"/>
</dbReference>
<evidence type="ECO:0000259" key="5">
    <source>
        <dbReference type="Pfam" id="PF14501"/>
    </source>
</evidence>
<proteinExistence type="predicted"/>